<reference evidence="32" key="2">
    <citation type="submission" date="2023-03" db="EMBL/GenBank/DDBJ databases">
        <authorList>
            <person name="Inwood S.N."/>
            <person name="Skelly J.G."/>
            <person name="Guhlin J."/>
            <person name="Harrop T.W.R."/>
            <person name="Goldson S.G."/>
            <person name="Dearden P.K."/>
        </authorList>
    </citation>
    <scope>NUCLEOTIDE SEQUENCE</scope>
    <source>
        <strain evidence="32">Lincoln</strain>
        <tissue evidence="32">Whole body</tissue>
    </source>
</reference>
<evidence type="ECO:0000256" key="4">
    <source>
        <dbReference type="ARBA" id="ARBA00004906"/>
    </source>
</evidence>
<dbReference type="InterPro" id="IPR013083">
    <property type="entry name" value="Znf_RING/FYVE/PHD"/>
</dbReference>
<feature type="region of interest" description="Disordered" evidence="28">
    <location>
        <begin position="328"/>
        <end position="419"/>
    </location>
</feature>
<keyword evidence="8" id="KW-0597">Phosphoprotein</keyword>
<dbReference type="PROSITE" id="PS50102">
    <property type="entry name" value="RRM"/>
    <property type="match status" value="1"/>
</dbReference>
<dbReference type="InterPro" id="IPR035979">
    <property type="entry name" value="RBD_domain_sf"/>
</dbReference>
<dbReference type="InterPro" id="IPR000571">
    <property type="entry name" value="Znf_CCCH"/>
</dbReference>
<evidence type="ECO:0000256" key="9">
    <source>
        <dbReference type="ARBA" id="ARBA00022679"/>
    </source>
</evidence>
<evidence type="ECO:0000256" key="16">
    <source>
        <dbReference type="ARBA" id="ARBA00023054"/>
    </source>
</evidence>
<evidence type="ECO:0000256" key="21">
    <source>
        <dbReference type="ARBA" id="ARBA00075062"/>
    </source>
</evidence>
<feature type="region of interest" description="Disordered" evidence="28">
    <location>
        <begin position="519"/>
        <end position="557"/>
    </location>
</feature>
<feature type="region of interest" description="Disordered" evidence="28">
    <location>
        <begin position="245"/>
        <end position="269"/>
    </location>
</feature>
<feature type="region of interest" description="Disordered" evidence="28">
    <location>
        <begin position="986"/>
        <end position="1018"/>
    </location>
</feature>
<dbReference type="InterPro" id="IPR012677">
    <property type="entry name" value="Nucleotide-bd_a/b_plait_sf"/>
</dbReference>
<dbReference type="SMART" id="SM00361">
    <property type="entry name" value="RRM_1"/>
    <property type="match status" value="1"/>
</dbReference>
<dbReference type="GO" id="GO:0003723">
    <property type="term" value="F:RNA binding"/>
    <property type="evidence" value="ECO:0007669"/>
    <property type="project" value="UniProtKB-UniRule"/>
</dbReference>
<name>A0AA39KNQ9_MICHY</name>
<accession>A0AA39KNQ9</accession>
<dbReference type="PANTHER" id="PTHR12603">
    <property type="entry name" value="CCR4-NOT TRANSCRIPTION COMPLEX RELATED"/>
    <property type="match status" value="1"/>
</dbReference>
<evidence type="ECO:0000256" key="20">
    <source>
        <dbReference type="ARBA" id="ARBA00071435"/>
    </source>
</evidence>
<dbReference type="SUPFAM" id="SSF57850">
    <property type="entry name" value="RING/U-box"/>
    <property type="match status" value="1"/>
</dbReference>
<dbReference type="Pfam" id="PF00076">
    <property type="entry name" value="RRM_1"/>
    <property type="match status" value="1"/>
</dbReference>
<dbReference type="CDD" id="cd12438">
    <property type="entry name" value="RRM_CNOT4"/>
    <property type="match status" value="1"/>
</dbReference>
<evidence type="ECO:0000259" key="29">
    <source>
        <dbReference type="PROSITE" id="PS50089"/>
    </source>
</evidence>
<dbReference type="GO" id="GO:0005634">
    <property type="term" value="C:nucleus"/>
    <property type="evidence" value="ECO:0007669"/>
    <property type="project" value="UniProtKB-SubCell"/>
</dbReference>
<keyword evidence="15 25" id="KW-0694">RNA-binding</keyword>
<evidence type="ECO:0000256" key="10">
    <source>
        <dbReference type="ARBA" id="ARBA00022723"/>
    </source>
</evidence>
<feature type="region of interest" description="Disordered" evidence="28">
    <location>
        <begin position="821"/>
        <end position="850"/>
    </location>
</feature>
<keyword evidence="12" id="KW-0833">Ubl conjugation pathway</keyword>
<keyword evidence="11 26" id="KW-0863">Zinc-finger</keyword>
<dbReference type="InterPro" id="IPR000504">
    <property type="entry name" value="RRM_dom"/>
</dbReference>
<dbReference type="SUPFAM" id="SSF54928">
    <property type="entry name" value="RNA-binding domain, RBD"/>
    <property type="match status" value="1"/>
</dbReference>
<evidence type="ECO:0000256" key="26">
    <source>
        <dbReference type="PROSITE-ProRule" id="PRU00723"/>
    </source>
</evidence>
<dbReference type="Gene3D" id="3.30.40.10">
    <property type="entry name" value="Zinc/RING finger domain, C3HC4 (zinc finger)"/>
    <property type="match status" value="1"/>
</dbReference>
<keyword evidence="16 27" id="KW-0175">Coiled coil</keyword>
<dbReference type="GO" id="GO:0030014">
    <property type="term" value="C:CCR4-NOT complex"/>
    <property type="evidence" value="ECO:0007669"/>
    <property type="project" value="InterPro"/>
</dbReference>
<evidence type="ECO:0000259" key="31">
    <source>
        <dbReference type="PROSITE" id="PS50103"/>
    </source>
</evidence>
<evidence type="ECO:0000256" key="15">
    <source>
        <dbReference type="ARBA" id="ARBA00022884"/>
    </source>
</evidence>
<organism evidence="32 33">
    <name type="scientific">Microctonus hyperodae</name>
    <name type="common">Parasitoid wasp</name>
    <dbReference type="NCBI Taxonomy" id="165561"/>
    <lineage>
        <taxon>Eukaryota</taxon>
        <taxon>Metazoa</taxon>
        <taxon>Ecdysozoa</taxon>
        <taxon>Arthropoda</taxon>
        <taxon>Hexapoda</taxon>
        <taxon>Insecta</taxon>
        <taxon>Pterygota</taxon>
        <taxon>Neoptera</taxon>
        <taxon>Endopterygota</taxon>
        <taxon>Hymenoptera</taxon>
        <taxon>Apocrita</taxon>
        <taxon>Ichneumonoidea</taxon>
        <taxon>Braconidae</taxon>
        <taxon>Euphorinae</taxon>
        <taxon>Microctonus</taxon>
    </lineage>
</organism>
<evidence type="ECO:0000256" key="13">
    <source>
        <dbReference type="ARBA" id="ARBA00022833"/>
    </source>
</evidence>
<evidence type="ECO:0000313" key="32">
    <source>
        <dbReference type="EMBL" id="KAK0168102.1"/>
    </source>
</evidence>
<evidence type="ECO:0000256" key="27">
    <source>
        <dbReference type="SAM" id="Coils"/>
    </source>
</evidence>
<feature type="compositionally biased region" description="Low complexity" evidence="28">
    <location>
        <begin position="986"/>
        <end position="1012"/>
    </location>
</feature>
<feature type="domain" description="RING-type" evidence="29">
    <location>
        <begin position="14"/>
        <end position="57"/>
    </location>
</feature>
<keyword evidence="6" id="KW-0488">Methylation</keyword>
<evidence type="ECO:0000256" key="17">
    <source>
        <dbReference type="ARBA" id="ARBA00023242"/>
    </source>
</evidence>
<dbReference type="GO" id="GO:0005829">
    <property type="term" value="C:cytosol"/>
    <property type="evidence" value="ECO:0007669"/>
    <property type="project" value="UniProtKB-ARBA"/>
</dbReference>
<evidence type="ECO:0000256" key="22">
    <source>
        <dbReference type="ARBA" id="ARBA00077837"/>
    </source>
</evidence>
<dbReference type="FunFam" id="3.30.70.330:FF:000044">
    <property type="entry name" value="Putative ccr4-not transcription complex subunit 4"/>
    <property type="match status" value="1"/>
</dbReference>
<comment type="catalytic activity">
    <reaction evidence="1">
        <text>S-ubiquitinyl-[E2 ubiquitin-conjugating enzyme]-L-cysteine + [acceptor protein]-L-lysine = [E2 ubiquitin-conjugating enzyme]-L-cysteine + N(6)-ubiquitinyl-[acceptor protein]-L-lysine.</text>
        <dbReference type="EC" id="2.3.2.27"/>
    </reaction>
</comment>
<feature type="domain" description="C3H1-type" evidence="31">
    <location>
        <begin position="190"/>
        <end position="217"/>
    </location>
</feature>
<dbReference type="FunFam" id="3.30.40.10:FF:000006">
    <property type="entry name" value="CCR4-NOT transcription complex subunit 4"/>
    <property type="match status" value="1"/>
</dbReference>
<dbReference type="InterPro" id="IPR039515">
    <property type="entry name" value="NOT4_mRING-HC-C4C4"/>
</dbReference>
<proteinExistence type="predicted"/>
<feature type="coiled-coil region" evidence="27">
    <location>
        <begin position="70"/>
        <end position="97"/>
    </location>
</feature>
<evidence type="ECO:0000256" key="8">
    <source>
        <dbReference type="ARBA" id="ARBA00022553"/>
    </source>
</evidence>
<evidence type="ECO:0000256" key="3">
    <source>
        <dbReference type="ARBA" id="ARBA00004496"/>
    </source>
</evidence>
<evidence type="ECO:0000256" key="25">
    <source>
        <dbReference type="PROSITE-ProRule" id="PRU00176"/>
    </source>
</evidence>
<evidence type="ECO:0000256" key="23">
    <source>
        <dbReference type="ARBA" id="ARBA00083547"/>
    </source>
</evidence>
<protein>
    <recommendedName>
        <fullName evidence="20">CCR4-NOT transcription complex subunit 4</fullName>
        <ecNumber evidence="5">2.3.2.27</ecNumber>
    </recommendedName>
    <alternativeName>
        <fullName evidence="23">CCR4-associated factor 4</fullName>
    </alternativeName>
    <alternativeName>
        <fullName evidence="24">E3 ubiquitin-protein ligase CNOT4</fullName>
    </alternativeName>
    <alternativeName>
        <fullName evidence="21">Potential transcriptional repressor NOT4Hp</fullName>
    </alternativeName>
    <alternativeName>
        <fullName evidence="22">RING-type E3 ubiquitin transferase CNOT4</fullName>
    </alternativeName>
</protein>
<comment type="pathway">
    <text evidence="4">Protein modification; protein ubiquitination.</text>
</comment>
<dbReference type="PANTHER" id="PTHR12603:SF0">
    <property type="entry name" value="CCR4-NOT TRANSCRIPTION COMPLEX SUBUNIT 4"/>
    <property type="match status" value="1"/>
</dbReference>
<feature type="compositionally biased region" description="Polar residues" evidence="28">
    <location>
        <begin position="1086"/>
        <end position="1104"/>
    </location>
</feature>
<feature type="compositionally biased region" description="Polar residues" evidence="28">
    <location>
        <begin position="520"/>
        <end position="530"/>
    </location>
</feature>
<evidence type="ECO:0000256" key="14">
    <source>
        <dbReference type="ARBA" id="ARBA00022843"/>
    </source>
</evidence>
<keyword evidence="7" id="KW-0963">Cytoplasm</keyword>
<feature type="compositionally biased region" description="Polar residues" evidence="28">
    <location>
        <begin position="360"/>
        <end position="375"/>
    </location>
</feature>
<feature type="region of interest" description="Disordered" evidence="28">
    <location>
        <begin position="1078"/>
        <end position="1115"/>
    </location>
</feature>
<dbReference type="AlphaFoldDB" id="A0AA39KNQ9"/>
<evidence type="ECO:0000256" key="18">
    <source>
        <dbReference type="ARBA" id="ARBA00057081"/>
    </source>
</evidence>
<feature type="domain" description="RRM" evidence="30">
    <location>
        <begin position="109"/>
        <end position="193"/>
    </location>
</feature>
<gene>
    <name evidence="32" type="ORF">PV327_001935</name>
</gene>
<evidence type="ECO:0000256" key="28">
    <source>
        <dbReference type="SAM" id="MobiDB-lite"/>
    </source>
</evidence>
<dbReference type="Gene3D" id="3.30.70.330">
    <property type="match status" value="1"/>
</dbReference>
<dbReference type="CDD" id="cd16618">
    <property type="entry name" value="mRING-HC-C4C4_CNOT4"/>
    <property type="match status" value="1"/>
</dbReference>
<dbReference type="Proteomes" id="UP001168972">
    <property type="component" value="Unassembled WGS sequence"/>
</dbReference>
<reference evidence="32" key="1">
    <citation type="journal article" date="2023" name="bioRxiv">
        <title>Scaffold-level genome assemblies of two parasitoid biocontrol wasps reveal the parthenogenesis mechanism and an associated novel virus.</title>
        <authorList>
            <person name="Inwood S."/>
            <person name="Skelly J."/>
            <person name="Guhlin J."/>
            <person name="Harrop T."/>
            <person name="Goldson S."/>
            <person name="Dearden P."/>
        </authorList>
    </citation>
    <scope>NUCLEOTIDE SEQUENCE</scope>
    <source>
        <strain evidence="32">Lincoln</strain>
        <tissue evidence="32">Whole body</tissue>
    </source>
</reference>
<feature type="compositionally biased region" description="Low complexity" evidence="28">
    <location>
        <begin position="328"/>
        <end position="353"/>
    </location>
</feature>
<dbReference type="PROSITE" id="PS50089">
    <property type="entry name" value="ZF_RING_2"/>
    <property type="match status" value="1"/>
</dbReference>
<keyword evidence="33" id="KW-1185">Reference proteome</keyword>
<evidence type="ECO:0000256" key="12">
    <source>
        <dbReference type="ARBA" id="ARBA00022786"/>
    </source>
</evidence>
<feature type="compositionally biased region" description="Low complexity" evidence="28">
    <location>
        <begin position="395"/>
        <end position="412"/>
    </location>
</feature>
<comment type="function">
    <text evidence="18">Has E3 ubiquitin ligase activity, promoting ubiquitination and degradation of target proteins. Involved in activation of the JAK/STAT pathway. Catalyzes ubiquitination of methylated RBM15. Plays a role in quality control of translation of mitochondrial outer membrane-localized mRNA. As part of the PINK1-regulated signaling, upon mitochondria damage, ubiquitinates ABCE1 and thereby recruits autophagy receptors to the mitochondrial outer membrane to initiate mitophagy.</text>
</comment>
<comment type="subunit">
    <text evidence="19">Interacts with CNOT1 via its C-terminus but does not stably associate with the CCR4-NOT complex. Interacts (via RING domain) with UBE2D2. Interacts with ABCE1, PINK1 and PELO.</text>
</comment>
<evidence type="ECO:0000259" key="30">
    <source>
        <dbReference type="PROSITE" id="PS50102"/>
    </source>
</evidence>
<keyword evidence="9" id="KW-0808">Transferase</keyword>
<dbReference type="EMBL" id="JAQQBR010001831">
    <property type="protein sequence ID" value="KAK0168102.1"/>
    <property type="molecule type" value="Genomic_DNA"/>
</dbReference>
<evidence type="ECO:0000256" key="24">
    <source>
        <dbReference type="ARBA" id="ARBA00083942"/>
    </source>
</evidence>
<comment type="caution">
    <text evidence="32">The sequence shown here is derived from an EMBL/GenBank/DDBJ whole genome shotgun (WGS) entry which is preliminary data.</text>
</comment>
<evidence type="ECO:0000256" key="6">
    <source>
        <dbReference type="ARBA" id="ARBA00022481"/>
    </source>
</evidence>
<keyword evidence="14" id="KW-0832">Ubl conjugation</keyword>
<evidence type="ECO:0000256" key="5">
    <source>
        <dbReference type="ARBA" id="ARBA00012483"/>
    </source>
</evidence>
<dbReference type="InterPro" id="IPR003954">
    <property type="entry name" value="RRM_euk-type"/>
</dbReference>
<feature type="region of interest" description="Disordered" evidence="28">
    <location>
        <begin position="431"/>
        <end position="458"/>
    </location>
</feature>
<keyword evidence="13 26" id="KW-0862">Zinc</keyword>
<sequence>MSVLNQSGDDAVECPLCMEPLEVDDLNFFPCTCGYQICRFCWHRIRTDENGLCPACRKAYSENPADFKPLSKEEISRLKAEKRLKDQQRKQRVTENRKHLANVRVVQKNLVFVVGLPMRLADADVLKRHEYFGKFGKIHKVVINQSTSYAGSQGPSASAYVTYQRQEDALRAIEAVNNIIVDARTIKTSLGTTKYCSHFMRNQPCPKPDCMYLHDLGDQEASFTKEEMHQGKHQEYERKLVQSLHASAPTAPNRKPTVSPPMGNNPIRENGIVPISQIKEAWPSLNPGQPNISSTICKDTTTTVPSTTQISVQQQQSNDSAITTTLTTTNITQSNPTTSSSNTNSSLHQNNNNKGEGISGSVSNTRRGKSNSESKAQALRNKHKNNQNKEKHSNTRTTSRSESSSSGNGTQSIDHPQINGEKIVTSYTNDTITSSSSSISSSSSSSSSSSTSSNDSMNNQQTTVMAVAAATTTTTTTNGRCKSEQYHQQNHVNNHRSQHQMNETTKDIEQSIQDIKLNGITHNGDQCNSESENEQQREGSTPASTASSNGSEDSTSNNVTELFVDASEENCDSSDILRSSPTIAINAMPINNVGQNAPPGLHAINGTQTQVNHRSIFQTDNNSFFSSNTFQKISSVMALPSTSQSSNTNSEWTTTCLATIPDSLPSVHSSEDWQAAFGFQPEKCRPNHVPLSPTSTSPSNPFNVENFLDDDDYLDSQYGAQPSKLRSAFDPNVHINNSPASKFMADFQQNSRQHRLILQAQQNHENCEYIKQNGHGLDAKQDTADIKPDDDLGFDPFHETQKALAELMENEIVQQQRLFQQQQQQIHQRNREEHNRSQQHQGFGPTLGPHYSQVAHLAHLQQQAHHLQNLQVLQSHTILSRLPQNMLQQTNVQSPVQPSTMSIGGNIGQRSRLPPPGFPSSTPNHMNSFGLGIPRAAPANNTLAGGQPPQQTSYLPNGNSLITQQGATKCANDTVYGLKDWCEIGAPQAPSQPQQPQQQAAQPFHHQQQLHQKSGWNNFGPVNDWTSLDPAIVSSSRPLPFQTTSTWQFSRFHPTIHNVPHNTQQEQNAPAQHWAMQPPPGFGGPTNPQLNGQQTSTTAQSHTKLISAGPEIENC</sequence>
<dbReference type="PROSITE" id="PS50103">
    <property type="entry name" value="ZF_C3H1"/>
    <property type="match status" value="1"/>
</dbReference>
<dbReference type="GO" id="GO:0016567">
    <property type="term" value="P:protein ubiquitination"/>
    <property type="evidence" value="ECO:0007669"/>
    <property type="project" value="TreeGrafter"/>
</dbReference>
<dbReference type="GO" id="GO:0061630">
    <property type="term" value="F:ubiquitin protein ligase activity"/>
    <property type="evidence" value="ECO:0007669"/>
    <property type="project" value="UniProtKB-EC"/>
</dbReference>
<feature type="zinc finger region" description="C3H1-type" evidence="26">
    <location>
        <begin position="190"/>
        <end position="217"/>
    </location>
</feature>
<dbReference type="EC" id="2.3.2.27" evidence="5"/>
<evidence type="ECO:0000256" key="19">
    <source>
        <dbReference type="ARBA" id="ARBA00062432"/>
    </source>
</evidence>
<comment type="subcellular location">
    <subcellularLocation>
        <location evidence="3">Cytoplasm</location>
    </subcellularLocation>
    <subcellularLocation>
        <location evidence="2">Nucleus</location>
    </subcellularLocation>
</comment>
<evidence type="ECO:0000256" key="11">
    <source>
        <dbReference type="ARBA" id="ARBA00022771"/>
    </source>
</evidence>
<evidence type="ECO:0000313" key="33">
    <source>
        <dbReference type="Proteomes" id="UP001168972"/>
    </source>
</evidence>
<evidence type="ECO:0000256" key="7">
    <source>
        <dbReference type="ARBA" id="ARBA00022490"/>
    </source>
</evidence>
<dbReference type="InterPro" id="IPR001841">
    <property type="entry name" value="Znf_RING"/>
</dbReference>
<dbReference type="Pfam" id="PF14570">
    <property type="entry name" value="zf-RING_4"/>
    <property type="match status" value="1"/>
</dbReference>
<evidence type="ECO:0000256" key="2">
    <source>
        <dbReference type="ARBA" id="ARBA00004123"/>
    </source>
</evidence>
<dbReference type="InterPro" id="IPR034261">
    <property type="entry name" value="CNOT4_RRM"/>
</dbReference>
<evidence type="ECO:0000256" key="1">
    <source>
        <dbReference type="ARBA" id="ARBA00000900"/>
    </source>
</evidence>
<feature type="compositionally biased region" description="Polar residues" evidence="28">
    <location>
        <begin position="538"/>
        <end position="557"/>
    </location>
</feature>
<dbReference type="InterPro" id="IPR039780">
    <property type="entry name" value="Mot2"/>
</dbReference>
<keyword evidence="17" id="KW-0539">Nucleus</keyword>
<dbReference type="GO" id="GO:0008270">
    <property type="term" value="F:zinc ion binding"/>
    <property type="evidence" value="ECO:0007669"/>
    <property type="project" value="UniProtKB-KW"/>
</dbReference>
<keyword evidence="10 26" id="KW-0479">Metal-binding</keyword>